<dbReference type="Proteomes" id="UP000838102">
    <property type="component" value="Unassembled WGS sequence"/>
</dbReference>
<organism evidence="1 2">
    <name type="scientific">Convivina praedatoris</name>
    <dbReference type="NCBI Taxonomy" id="2880963"/>
    <lineage>
        <taxon>Bacteria</taxon>
        <taxon>Bacillati</taxon>
        <taxon>Bacillota</taxon>
        <taxon>Bacilli</taxon>
        <taxon>Lactobacillales</taxon>
        <taxon>Lactobacillaceae</taxon>
        <taxon>Convivina</taxon>
    </lineage>
</organism>
<sequence length="64" mass="7473">MIIDNKHVVFDLDNRAQAEQYRKIFHPTQVEQEKNVAKIKASFAKSDEGVKRFKELVENGTIRI</sequence>
<accession>A0ABN8HA84</accession>
<comment type="caution">
    <text evidence="1">The sequence shown here is derived from an EMBL/GenBank/DDBJ whole genome shotgun (WGS) entry which is preliminary data.</text>
</comment>
<dbReference type="EMBL" id="CAKOEU010000001">
    <property type="protein sequence ID" value="CAH1851251.1"/>
    <property type="molecule type" value="Genomic_DNA"/>
</dbReference>
<dbReference type="RefSeq" id="WP_213792639.1">
    <property type="nucleotide sequence ID" value="NZ_CAKOEU010000001.1"/>
</dbReference>
<protein>
    <submittedName>
        <fullName evidence="1">Uncharacterized protein</fullName>
    </submittedName>
</protein>
<gene>
    <name evidence="1" type="ORF">LMG032447_00299</name>
</gene>
<reference evidence="1" key="1">
    <citation type="submission" date="2022-03" db="EMBL/GenBank/DDBJ databases">
        <authorList>
            <person name="Hettiarachchi G."/>
        </authorList>
    </citation>
    <scope>NUCLEOTIDE SEQUENCE</scope>
    <source>
        <strain evidence="1">LMG 32447</strain>
    </source>
</reference>
<evidence type="ECO:0000313" key="1">
    <source>
        <dbReference type="EMBL" id="CAH1851251.1"/>
    </source>
</evidence>
<evidence type="ECO:0000313" key="2">
    <source>
        <dbReference type="Proteomes" id="UP000838102"/>
    </source>
</evidence>
<proteinExistence type="predicted"/>
<keyword evidence="2" id="KW-1185">Reference proteome</keyword>
<name>A0ABN8HA84_9LACO</name>